<evidence type="ECO:0000256" key="2">
    <source>
        <dbReference type="ARBA" id="ARBA00005992"/>
    </source>
</evidence>
<evidence type="ECO:0000256" key="5">
    <source>
        <dbReference type="ARBA" id="ARBA00022984"/>
    </source>
</evidence>
<dbReference type="AlphaFoldDB" id="A0A975CMK2"/>
<dbReference type="PROSITE" id="PS51318">
    <property type="entry name" value="TAT"/>
    <property type="match status" value="1"/>
</dbReference>
<dbReference type="GO" id="GO:0016740">
    <property type="term" value="F:transferase activity"/>
    <property type="evidence" value="ECO:0007669"/>
    <property type="project" value="UniProtKB-KW"/>
</dbReference>
<evidence type="ECO:0000256" key="4">
    <source>
        <dbReference type="ARBA" id="ARBA00022960"/>
    </source>
</evidence>
<dbReference type="RefSeq" id="WP_208010142.1">
    <property type="nucleotide sequence ID" value="NZ_CP071796.1"/>
</dbReference>
<evidence type="ECO:0000256" key="1">
    <source>
        <dbReference type="ARBA" id="ARBA00004752"/>
    </source>
</evidence>
<dbReference type="CDD" id="cd16913">
    <property type="entry name" value="YkuD_like"/>
    <property type="match status" value="1"/>
</dbReference>
<dbReference type="PANTHER" id="PTHR30582">
    <property type="entry name" value="L,D-TRANSPEPTIDASE"/>
    <property type="match status" value="1"/>
</dbReference>
<dbReference type="InterPro" id="IPR005490">
    <property type="entry name" value="LD_TPept_cat_dom"/>
</dbReference>
<evidence type="ECO:0000256" key="3">
    <source>
        <dbReference type="ARBA" id="ARBA00022679"/>
    </source>
</evidence>
<dbReference type="EMBL" id="CP071796">
    <property type="protein sequence ID" value="QTD46243.1"/>
    <property type="molecule type" value="Genomic_DNA"/>
</dbReference>
<dbReference type="GO" id="GO:0008360">
    <property type="term" value="P:regulation of cell shape"/>
    <property type="evidence" value="ECO:0007669"/>
    <property type="project" value="UniProtKB-UniRule"/>
</dbReference>
<keyword evidence="10" id="KW-1185">Reference proteome</keyword>
<dbReference type="InterPro" id="IPR050979">
    <property type="entry name" value="LD-transpeptidase"/>
</dbReference>
<protein>
    <submittedName>
        <fullName evidence="9">L,D-transpeptidase family protein</fullName>
    </submittedName>
</protein>
<dbReference type="GO" id="GO:0071972">
    <property type="term" value="F:peptidoglycan L,D-transpeptidase activity"/>
    <property type="evidence" value="ECO:0007669"/>
    <property type="project" value="TreeGrafter"/>
</dbReference>
<dbReference type="SUPFAM" id="SSF141523">
    <property type="entry name" value="L,D-transpeptidase catalytic domain-like"/>
    <property type="match status" value="1"/>
</dbReference>
<evidence type="ECO:0000259" key="8">
    <source>
        <dbReference type="PROSITE" id="PS52029"/>
    </source>
</evidence>
<evidence type="ECO:0000256" key="7">
    <source>
        <dbReference type="PROSITE-ProRule" id="PRU01373"/>
    </source>
</evidence>
<comment type="pathway">
    <text evidence="1 7">Cell wall biogenesis; peptidoglycan biosynthesis.</text>
</comment>
<evidence type="ECO:0000256" key="6">
    <source>
        <dbReference type="ARBA" id="ARBA00023316"/>
    </source>
</evidence>
<feature type="active site" description="Nucleophile" evidence="7">
    <location>
        <position position="149"/>
    </location>
</feature>
<proteinExistence type="inferred from homology"/>
<dbReference type="PANTHER" id="PTHR30582:SF2">
    <property type="entry name" value="L,D-TRANSPEPTIDASE YCIB-RELATED"/>
    <property type="match status" value="1"/>
</dbReference>
<dbReference type="Pfam" id="PF03734">
    <property type="entry name" value="YkuD"/>
    <property type="match status" value="1"/>
</dbReference>
<keyword evidence="5 7" id="KW-0573">Peptidoglycan synthesis</keyword>
<name>A0A975CMK2_9BURK</name>
<evidence type="ECO:0000313" key="9">
    <source>
        <dbReference type="EMBL" id="QTD46243.1"/>
    </source>
</evidence>
<evidence type="ECO:0000313" key="10">
    <source>
        <dbReference type="Proteomes" id="UP000663903"/>
    </source>
</evidence>
<keyword evidence="6 7" id="KW-0961">Cell wall biogenesis/degradation</keyword>
<dbReference type="GO" id="GO:0071555">
    <property type="term" value="P:cell wall organization"/>
    <property type="evidence" value="ECO:0007669"/>
    <property type="project" value="UniProtKB-UniRule"/>
</dbReference>
<dbReference type="NCBIfam" id="NF004785">
    <property type="entry name" value="PRK06132.1-2"/>
    <property type="match status" value="1"/>
</dbReference>
<accession>A0A975CMK2</accession>
<dbReference type="KEGG" id="otd:J1M35_04905"/>
<dbReference type="GO" id="GO:0005576">
    <property type="term" value="C:extracellular region"/>
    <property type="evidence" value="ECO:0007669"/>
    <property type="project" value="TreeGrafter"/>
</dbReference>
<reference evidence="9" key="1">
    <citation type="submission" date="2021-03" db="EMBL/GenBank/DDBJ databases">
        <title>Ottowia sp. 27C isolated from the cloaca of a Giant Asian pond turtle (Heosemys grandis).</title>
        <authorList>
            <person name="Spergser J."/>
            <person name="Busse H.-J."/>
        </authorList>
    </citation>
    <scope>NUCLEOTIDE SEQUENCE</scope>
    <source>
        <strain evidence="9">27C</strain>
    </source>
</reference>
<organism evidence="9 10">
    <name type="scientific">Ottowia testudinis</name>
    <dbReference type="NCBI Taxonomy" id="2816950"/>
    <lineage>
        <taxon>Bacteria</taxon>
        <taxon>Pseudomonadati</taxon>
        <taxon>Pseudomonadota</taxon>
        <taxon>Betaproteobacteria</taxon>
        <taxon>Burkholderiales</taxon>
        <taxon>Comamonadaceae</taxon>
        <taxon>Ottowia</taxon>
    </lineage>
</organism>
<dbReference type="GO" id="GO:0018104">
    <property type="term" value="P:peptidoglycan-protein cross-linking"/>
    <property type="evidence" value="ECO:0007669"/>
    <property type="project" value="TreeGrafter"/>
</dbReference>
<sequence length="327" mass="34308">MPAQPFPLFLSSRRRWLAQAGWGAVACVAAPASGAARRGAAPPRYPLAPRQHFWLPHLSPSGPVVALVNLHTQMIQVFRDGVAIGFSSVSTGKAGHGTPPGVYPVLQKARHHRSSTYNNAPMPYMLRLTWPGVALHGGHLPGYPASHGCIRLPHAFAARVFETLRLGDLVMVVRHALPSGASPITLLAPITAQAAPMLPAGALTARNFWRAAPPAPGVPLTLLASLPQQRLHVLQAGALLAACNLPPVAPGTAPEGNGLCLWQADGERAAWRAEGDASTEALAARWWLASGEVAQRLRPHLAAGSRLLISALPAINDVHRGLAGAAG</sequence>
<dbReference type="Proteomes" id="UP000663903">
    <property type="component" value="Chromosome"/>
</dbReference>
<dbReference type="InterPro" id="IPR038063">
    <property type="entry name" value="Transpep_catalytic_dom"/>
</dbReference>
<feature type="domain" description="L,D-TPase catalytic" evidence="8">
    <location>
        <begin position="64"/>
        <end position="173"/>
    </location>
</feature>
<dbReference type="Gene3D" id="2.40.440.10">
    <property type="entry name" value="L,D-transpeptidase catalytic domain-like"/>
    <property type="match status" value="1"/>
</dbReference>
<dbReference type="PROSITE" id="PS52029">
    <property type="entry name" value="LD_TPASE"/>
    <property type="match status" value="1"/>
</dbReference>
<dbReference type="InterPro" id="IPR006311">
    <property type="entry name" value="TAT_signal"/>
</dbReference>
<feature type="active site" description="Proton donor/acceptor" evidence="7">
    <location>
        <position position="136"/>
    </location>
</feature>
<keyword evidence="3" id="KW-0808">Transferase</keyword>
<comment type="similarity">
    <text evidence="2">Belongs to the YkuD family.</text>
</comment>
<gene>
    <name evidence="9" type="ORF">J1M35_04905</name>
</gene>
<keyword evidence="4 7" id="KW-0133">Cell shape</keyword>